<keyword evidence="2" id="KW-0597">Phosphoprotein</keyword>
<feature type="domain" description="Response regulatory" evidence="3">
    <location>
        <begin position="2"/>
        <end position="116"/>
    </location>
</feature>
<feature type="domain" description="HTH LytTR-type" evidence="4">
    <location>
        <begin position="129"/>
        <end position="238"/>
    </location>
</feature>
<feature type="modified residue" description="4-aspartylphosphate" evidence="2">
    <location>
        <position position="55"/>
    </location>
</feature>
<evidence type="ECO:0000256" key="2">
    <source>
        <dbReference type="PROSITE-ProRule" id="PRU00169"/>
    </source>
</evidence>
<dbReference type="GO" id="GO:0000156">
    <property type="term" value="F:phosphorelay response regulator activity"/>
    <property type="evidence" value="ECO:0007669"/>
    <property type="project" value="InterPro"/>
</dbReference>
<dbReference type="Gene3D" id="3.40.50.2300">
    <property type="match status" value="1"/>
</dbReference>
<reference evidence="5" key="1">
    <citation type="journal article" date="2023" name="Int. J. Syst. Evol. Microbiol.">
        <title>&lt;i&gt;Shewanella septentrionalis&lt;/i&gt; sp. nov. and &lt;i&gt;Shewanella holmiensis&lt;/i&gt; sp. nov., isolated from Baltic Sea water and sediments.</title>
        <authorList>
            <person name="Martin-Rodriguez A.J."/>
            <person name="Thorell K."/>
            <person name="Joffre E."/>
            <person name="Jensie-Markopoulos S."/>
            <person name="Moore E.R.B."/>
            <person name="Sjoling A."/>
        </authorList>
    </citation>
    <scope>NUCLEOTIDE SEQUENCE</scope>
    <source>
        <strain evidence="5">SP1S2-7</strain>
    </source>
</reference>
<dbReference type="PROSITE" id="PS50110">
    <property type="entry name" value="RESPONSE_REGULATORY"/>
    <property type="match status" value="1"/>
</dbReference>
<comment type="caution">
    <text evidence="5">The sequence shown here is derived from an EMBL/GenBank/DDBJ whole genome shotgun (WGS) entry which is preliminary data.</text>
</comment>
<dbReference type="GO" id="GO:0003677">
    <property type="term" value="F:DNA binding"/>
    <property type="evidence" value="ECO:0007669"/>
    <property type="project" value="UniProtKB-KW"/>
</dbReference>
<evidence type="ECO:0000256" key="1">
    <source>
        <dbReference type="ARBA" id="ARBA00023012"/>
    </source>
</evidence>
<organism evidence="5 6">
    <name type="scientific">Shewanella holmiensis</name>
    <dbReference type="NCBI Taxonomy" id="2952222"/>
    <lineage>
        <taxon>Bacteria</taxon>
        <taxon>Pseudomonadati</taxon>
        <taxon>Pseudomonadota</taxon>
        <taxon>Gammaproteobacteria</taxon>
        <taxon>Alteromonadales</taxon>
        <taxon>Shewanellaceae</taxon>
        <taxon>Shewanella</taxon>
    </lineage>
</organism>
<evidence type="ECO:0000259" key="4">
    <source>
        <dbReference type="PROSITE" id="PS50930"/>
    </source>
</evidence>
<gene>
    <name evidence="5" type="ORF">NE535_04230</name>
</gene>
<keyword evidence="5" id="KW-0238">DNA-binding</keyword>
<dbReference type="PROSITE" id="PS50930">
    <property type="entry name" value="HTH_LYTTR"/>
    <property type="match status" value="1"/>
</dbReference>
<dbReference type="EMBL" id="JAMTCD010000004">
    <property type="protein sequence ID" value="MCT7941003.1"/>
    <property type="molecule type" value="Genomic_DNA"/>
</dbReference>
<dbReference type="Pfam" id="PF04397">
    <property type="entry name" value="LytTR"/>
    <property type="match status" value="1"/>
</dbReference>
<dbReference type="RefSeq" id="WP_261297436.1">
    <property type="nucleotide sequence ID" value="NZ_JAMTCD010000004.1"/>
</dbReference>
<dbReference type="SMART" id="SM00448">
    <property type="entry name" value="REC"/>
    <property type="match status" value="1"/>
</dbReference>
<proteinExistence type="predicted"/>
<dbReference type="SUPFAM" id="SSF52172">
    <property type="entry name" value="CheY-like"/>
    <property type="match status" value="1"/>
</dbReference>
<dbReference type="Proteomes" id="UP001155546">
    <property type="component" value="Unassembled WGS sequence"/>
</dbReference>
<evidence type="ECO:0000259" key="3">
    <source>
        <dbReference type="PROSITE" id="PS50110"/>
    </source>
</evidence>
<name>A0A9X2WKM3_9GAMM</name>
<dbReference type="PANTHER" id="PTHR37299">
    <property type="entry name" value="TRANSCRIPTIONAL REGULATOR-RELATED"/>
    <property type="match status" value="1"/>
</dbReference>
<dbReference type="SMART" id="SM00850">
    <property type="entry name" value="LytTR"/>
    <property type="match status" value="1"/>
</dbReference>
<dbReference type="InterPro" id="IPR046947">
    <property type="entry name" value="LytR-like"/>
</dbReference>
<accession>A0A9X2WKM3</accession>
<dbReference type="AlphaFoldDB" id="A0A9X2WKM3"/>
<dbReference type="InterPro" id="IPR001789">
    <property type="entry name" value="Sig_transdc_resp-reg_receiver"/>
</dbReference>
<dbReference type="InterPro" id="IPR007492">
    <property type="entry name" value="LytTR_DNA-bd_dom"/>
</dbReference>
<protein>
    <submittedName>
        <fullName evidence="5">LytTR family DNA-binding domain-containing protein</fullName>
    </submittedName>
</protein>
<evidence type="ECO:0000313" key="5">
    <source>
        <dbReference type="EMBL" id="MCT7941003.1"/>
    </source>
</evidence>
<keyword evidence="6" id="KW-1185">Reference proteome</keyword>
<dbReference type="InterPro" id="IPR011006">
    <property type="entry name" value="CheY-like_superfamily"/>
</dbReference>
<dbReference type="Gene3D" id="2.40.50.1020">
    <property type="entry name" value="LytTr DNA-binding domain"/>
    <property type="match status" value="1"/>
</dbReference>
<keyword evidence="1" id="KW-0902">Two-component regulatory system</keyword>
<sequence length="239" mass="27419">MVIVIVEDEPLIQQRIQRLTAEILIAKSPKIICFDDIDNAESFLSENTIDVLLLDLNLMGRDGFTLLKSKLAAAFHTIIISAYAEKAIEAFEYGVLDFIAKPFTKERLIQAFERLLHNRKSEYHSCKYLSVKKAGELQLISLEDINYIQADGHYTWLNLSSSDEVMPTKVLHSKNIEKIEQLLPESFMRVHRSYLVDMRKVKSVRIQEGSKYTLLLNSGEEVPVGRTKYEQVRKQLSGI</sequence>
<dbReference type="Pfam" id="PF00072">
    <property type="entry name" value="Response_reg"/>
    <property type="match status" value="1"/>
</dbReference>
<dbReference type="PANTHER" id="PTHR37299:SF1">
    <property type="entry name" value="STAGE 0 SPORULATION PROTEIN A HOMOLOG"/>
    <property type="match status" value="1"/>
</dbReference>
<evidence type="ECO:0000313" key="6">
    <source>
        <dbReference type="Proteomes" id="UP001155546"/>
    </source>
</evidence>